<gene>
    <name evidence="2" type="ORF">Q5741_17855</name>
</gene>
<keyword evidence="1" id="KW-1133">Transmembrane helix</keyword>
<dbReference type="RefSeq" id="WP_305025491.1">
    <property type="nucleotide sequence ID" value="NZ_JAUQTB010000014.1"/>
</dbReference>
<feature type="transmembrane region" description="Helical" evidence="1">
    <location>
        <begin position="339"/>
        <end position="357"/>
    </location>
</feature>
<feature type="transmembrane region" description="Helical" evidence="1">
    <location>
        <begin position="46"/>
        <end position="65"/>
    </location>
</feature>
<evidence type="ECO:0000313" key="3">
    <source>
        <dbReference type="Proteomes" id="UP001240171"/>
    </source>
</evidence>
<feature type="transmembrane region" description="Helical" evidence="1">
    <location>
        <begin position="152"/>
        <end position="175"/>
    </location>
</feature>
<feature type="transmembrane region" description="Helical" evidence="1">
    <location>
        <begin position="77"/>
        <end position="99"/>
    </location>
</feature>
<keyword evidence="3" id="KW-1185">Reference proteome</keyword>
<proteinExistence type="predicted"/>
<comment type="caution">
    <text evidence="2">The sequence shown here is derived from an EMBL/GenBank/DDBJ whole genome shotgun (WGS) entry which is preliminary data.</text>
</comment>
<feature type="transmembrane region" description="Helical" evidence="1">
    <location>
        <begin position="120"/>
        <end position="140"/>
    </location>
</feature>
<feature type="transmembrane region" description="Helical" evidence="1">
    <location>
        <begin position="211"/>
        <end position="228"/>
    </location>
</feature>
<sequence length="424" mass="47496">MNRLEAERAASLTGRKTGAEQLFRRRFKEYMTSQFRVLRLAADWTVLLYIIIPALLYGGFAYSALWREPLPAWALQLPFTIELVLLQILMLAGTVHYYLEEADSLFIRQHSSWVLTIKRFGMRWSLISWNAVILFALGLLSPLLVRGIRLTAAGMLLLAGWTVAVTSIQMLVTHAVRVSGQGWRTKLALLSARSGLSLLYVGIAVQSRHPWLIALCTAAGFSLLPLFARWRLRHSAWDGEVREDLHHRMRLTSILLSQAVDKPKRVPRRSFLFKGSRRLLPVRSERGRIVDLCLKSMLRDGSQRLLYLQLIGFGAVAVLLPPAWIGVIIGFVMLLLQAYWLYGVWGAFTASGFYQLLGADSHRTRSRGSFAVSLLLAPPAVILGAAVAIRGGGGWWLLSILLAPVLGWIISGLLQWYQLGRSGD</sequence>
<dbReference type="Proteomes" id="UP001240171">
    <property type="component" value="Unassembled WGS sequence"/>
</dbReference>
<protein>
    <submittedName>
        <fullName evidence="2">ABC transporter permease</fullName>
    </submittedName>
</protein>
<keyword evidence="1" id="KW-0472">Membrane</keyword>
<feature type="transmembrane region" description="Helical" evidence="1">
    <location>
        <begin position="369"/>
        <end position="389"/>
    </location>
</feature>
<organism evidence="2 3">
    <name type="scientific">Paenibacillus lacisoli</name>
    <dbReference type="NCBI Taxonomy" id="3064525"/>
    <lineage>
        <taxon>Bacteria</taxon>
        <taxon>Bacillati</taxon>
        <taxon>Bacillota</taxon>
        <taxon>Bacilli</taxon>
        <taxon>Bacillales</taxon>
        <taxon>Paenibacillaceae</taxon>
        <taxon>Paenibacillus</taxon>
    </lineage>
</organism>
<name>A0ABT9CG66_9BACL</name>
<dbReference type="InterPro" id="IPR010288">
    <property type="entry name" value="EcsB_ABC"/>
</dbReference>
<feature type="transmembrane region" description="Helical" evidence="1">
    <location>
        <begin position="305"/>
        <end position="333"/>
    </location>
</feature>
<evidence type="ECO:0000313" key="2">
    <source>
        <dbReference type="EMBL" id="MDO7908270.1"/>
    </source>
</evidence>
<dbReference type="EMBL" id="JAUQTB010000014">
    <property type="protein sequence ID" value="MDO7908270.1"/>
    <property type="molecule type" value="Genomic_DNA"/>
</dbReference>
<evidence type="ECO:0000256" key="1">
    <source>
        <dbReference type="SAM" id="Phobius"/>
    </source>
</evidence>
<reference evidence="2 3" key="1">
    <citation type="submission" date="2023-07" db="EMBL/GenBank/DDBJ databases">
        <title>Paenibacillus sp. JX-17 nov. isolated from soil.</title>
        <authorList>
            <person name="Wan Y."/>
            <person name="Liu B."/>
        </authorList>
    </citation>
    <scope>NUCLEOTIDE SEQUENCE [LARGE SCALE GENOMIC DNA]</scope>
    <source>
        <strain evidence="2 3">JX-17</strain>
    </source>
</reference>
<dbReference type="Pfam" id="PF05975">
    <property type="entry name" value="EcsB"/>
    <property type="match status" value="1"/>
</dbReference>
<feature type="transmembrane region" description="Helical" evidence="1">
    <location>
        <begin position="395"/>
        <end position="417"/>
    </location>
</feature>
<keyword evidence="1" id="KW-0812">Transmembrane</keyword>
<accession>A0ABT9CG66</accession>
<feature type="transmembrane region" description="Helical" evidence="1">
    <location>
        <begin position="187"/>
        <end position="205"/>
    </location>
</feature>